<accession>A0A2M7QCA6</accession>
<evidence type="ECO:0000256" key="2">
    <source>
        <dbReference type="SAM" id="Phobius"/>
    </source>
</evidence>
<reference evidence="4" key="1">
    <citation type="submission" date="2017-09" db="EMBL/GenBank/DDBJ databases">
        <title>Depth-based differentiation of microbial function through sediment-hosted aquifers and enrichment of novel symbionts in the deep terrestrial subsurface.</title>
        <authorList>
            <person name="Probst A.J."/>
            <person name="Ladd B."/>
            <person name="Jarett J.K."/>
            <person name="Geller-Mcgrath D.E."/>
            <person name="Sieber C.M.K."/>
            <person name="Emerson J.B."/>
            <person name="Anantharaman K."/>
            <person name="Thomas B.C."/>
            <person name="Malmstrom R."/>
            <person name="Stieglmeier M."/>
            <person name="Klingl A."/>
            <person name="Woyke T."/>
            <person name="Ryan C.M."/>
            <person name="Banfield J.F."/>
        </authorList>
    </citation>
    <scope>NUCLEOTIDE SEQUENCE [LARGE SCALE GENOMIC DNA]</scope>
</reference>
<keyword evidence="1" id="KW-0175">Coiled coil</keyword>
<sequence length="632" mass="70202">MPFDDPNEKQVTKRHLMAGVAVGIFLLLAIGGAAVIGGMTASTIKEKTKSYALLEEQLRQANSELQALRDGQTNQDPGSTESSIITELANGQTEPTLVSYGGDLDIDWIPVDLQRKSAPLPSFRAALGYFSDEKTHTSDVGNDSFYAGDSFPLGQVRGGAYDGYELTQQTVIFLGMGSSFYDFYVLVPSSPLNRPIILDSYPPYGTGLGRSTVTSSAESVRKWITDEFPEGTLDIIAAGTVFETEARIPTLDNIDVFSDNLGNSFTIVNILNRENAISMPLNGQAIRLTGPEAEIEVHEGEDGSFYYLREDGLSFRLEIDLPFMDSRNEMSPDLDFRWTDGSEQTVRMTTGTRGGCGFSRFTSVFAEEDLKPLTKVGDLRNVTTGQFDVPVYRSENLGSVTYADLMETTYRTEEQEAAGDWRTERDSVVFVRDGLGRWIRLTNIMIGPQGECGKPVIYLYPKTETDVDVHLEPAGGFSATEPTYNDGWRVTASPNGQLINRDSGESYPYLFWEGIGGLYEEPENYWVVAEEDVPDFLRDKLAEIGLVDHEIADFTEFWLPRMEASAYYRIGFHGTETMDRIAPLETTPSPDSVLRILMDFTELDEPEPSNPPTIRPFVRQGFTVVEWGGVLR</sequence>
<dbReference type="AlphaFoldDB" id="A0A2M7QCA6"/>
<dbReference type="Proteomes" id="UP000230973">
    <property type="component" value="Unassembled WGS sequence"/>
</dbReference>
<name>A0A2M7QCA6_9BACT</name>
<evidence type="ECO:0000313" key="3">
    <source>
        <dbReference type="EMBL" id="PIY63416.1"/>
    </source>
</evidence>
<keyword evidence="2" id="KW-0472">Membrane</keyword>
<dbReference type="EMBL" id="PFLC01000001">
    <property type="protein sequence ID" value="PIY63416.1"/>
    <property type="molecule type" value="Genomic_DNA"/>
</dbReference>
<evidence type="ECO:0000313" key="4">
    <source>
        <dbReference type="Proteomes" id="UP000230973"/>
    </source>
</evidence>
<keyword evidence="2" id="KW-0812">Transmembrane</keyword>
<feature type="coiled-coil region" evidence="1">
    <location>
        <begin position="44"/>
        <end position="71"/>
    </location>
</feature>
<protein>
    <submittedName>
        <fullName evidence="3">Uncharacterized protein</fullName>
    </submittedName>
</protein>
<feature type="transmembrane region" description="Helical" evidence="2">
    <location>
        <begin position="16"/>
        <end position="39"/>
    </location>
</feature>
<gene>
    <name evidence="3" type="ORF">COY93_00060</name>
</gene>
<keyword evidence="2" id="KW-1133">Transmembrane helix</keyword>
<proteinExistence type="predicted"/>
<comment type="caution">
    <text evidence="3">The sequence shown here is derived from an EMBL/GenBank/DDBJ whole genome shotgun (WGS) entry which is preliminary data.</text>
</comment>
<evidence type="ECO:0000256" key="1">
    <source>
        <dbReference type="SAM" id="Coils"/>
    </source>
</evidence>
<organism evidence="3 4">
    <name type="scientific">Candidatus Uhrbacteria bacterium CG_4_10_14_0_8_um_filter_58_22</name>
    <dbReference type="NCBI Taxonomy" id="1975029"/>
    <lineage>
        <taxon>Bacteria</taxon>
        <taxon>Candidatus Uhriibacteriota</taxon>
    </lineage>
</organism>